<reference evidence="2 3" key="1">
    <citation type="journal article" date="2011" name="Genome Biol. Evol.">
        <title>Integration of the genetic map and genome assembly of fugu facilitates insights into distinct features of genome evolution in teleosts and mammals.</title>
        <authorList>
            <person name="Kai W."/>
            <person name="Kikuchi K."/>
            <person name="Tohari S."/>
            <person name="Chew A.K."/>
            <person name="Tay A."/>
            <person name="Fujiwara A."/>
            <person name="Hosoya S."/>
            <person name="Suetake H."/>
            <person name="Naruse K."/>
            <person name="Brenner S."/>
            <person name="Suzuki Y."/>
            <person name="Venkatesh B."/>
        </authorList>
    </citation>
    <scope>NUCLEOTIDE SEQUENCE [LARGE SCALE GENOMIC DNA]</scope>
</reference>
<dbReference type="OMA" id="QGTHREP"/>
<accession>A0A674MGJ2</accession>
<dbReference type="GO" id="GO:0032502">
    <property type="term" value="P:developmental process"/>
    <property type="evidence" value="ECO:0007669"/>
    <property type="project" value="TreeGrafter"/>
</dbReference>
<reference evidence="2" key="3">
    <citation type="submission" date="2025-09" db="UniProtKB">
        <authorList>
            <consortium name="Ensembl"/>
        </authorList>
    </citation>
    <scope>IDENTIFICATION</scope>
</reference>
<dbReference type="InterPro" id="IPR011598">
    <property type="entry name" value="bHLH_dom"/>
</dbReference>
<dbReference type="InParanoid" id="A0A674MGJ2"/>
<dbReference type="InterPro" id="IPR050283">
    <property type="entry name" value="E-box_TF_Regulators"/>
</dbReference>
<dbReference type="InterPro" id="IPR036638">
    <property type="entry name" value="HLH_DNA-bd_sf"/>
</dbReference>
<sequence>MAENPLEGLMSVSQQLVQSSTTESLRLQLCPPPCRGGRQFRNWACECQPGSDPGSVPVVPSKTLRSQNSPENAARERSRVRNLRQAFLSLQAALPSVPADTKLSKLDVLLLAADYIAHLTHTLQQEGVLAEDTITSRPGGNLHPVKKWPMRTLLYCGNVGQLLTTSQRSSVEKDGL</sequence>
<evidence type="ECO:0000259" key="1">
    <source>
        <dbReference type="PROSITE" id="PS50888"/>
    </source>
</evidence>
<proteinExistence type="predicted"/>
<protein>
    <submittedName>
        <fullName evidence="2">Transcription factor 24-like</fullName>
    </submittedName>
</protein>
<dbReference type="SMART" id="SM00353">
    <property type="entry name" value="HLH"/>
    <property type="match status" value="1"/>
</dbReference>
<evidence type="ECO:0000313" key="3">
    <source>
        <dbReference type="Proteomes" id="UP000005226"/>
    </source>
</evidence>
<keyword evidence="3" id="KW-1185">Reference proteome</keyword>
<dbReference type="GO" id="GO:0000981">
    <property type="term" value="F:DNA-binding transcription factor activity, RNA polymerase II-specific"/>
    <property type="evidence" value="ECO:0007669"/>
    <property type="project" value="TreeGrafter"/>
</dbReference>
<dbReference type="GeneTree" id="ENSGT00940000161395"/>
<dbReference type="Proteomes" id="UP000005226">
    <property type="component" value="Chromosome 16"/>
</dbReference>
<feature type="domain" description="BHLH" evidence="1">
    <location>
        <begin position="67"/>
        <end position="119"/>
    </location>
</feature>
<dbReference type="Pfam" id="PF00010">
    <property type="entry name" value="HLH"/>
    <property type="match status" value="1"/>
</dbReference>
<dbReference type="GeneID" id="105418664"/>
<name>A0A674MGJ2_TAKRU</name>
<dbReference type="PANTHER" id="PTHR23349">
    <property type="entry name" value="BASIC HELIX-LOOP-HELIX TRANSCRIPTION FACTOR, TWIST"/>
    <property type="match status" value="1"/>
</dbReference>
<dbReference type="RefSeq" id="XP_011616937.2">
    <property type="nucleotide sequence ID" value="XM_011618635.2"/>
</dbReference>
<dbReference type="Ensembl" id="ENSTRUT00000059466.1">
    <property type="protein sequence ID" value="ENSTRUP00000060268.1"/>
    <property type="gene ID" value="ENSTRUG00000027497.1"/>
</dbReference>
<organism evidence="2 3">
    <name type="scientific">Takifugu rubripes</name>
    <name type="common">Japanese pufferfish</name>
    <name type="synonym">Fugu rubripes</name>
    <dbReference type="NCBI Taxonomy" id="31033"/>
    <lineage>
        <taxon>Eukaryota</taxon>
        <taxon>Metazoa</taxon>
        <taxon>Chordata</taxon>
        <taxon>Craniata</taxon>
        <taxon>Vertebrata</taxon>
        <taxon>Euteleostomi</taxon>
        <taxon>Actinopterygii</taxon>
        <taxon>Neopterygii</taxon>
        <taxon>Teleostei</taxon>
        <taxon>Neoteleostei</taxon>
        <taxon>Acanthomorphata</taxon>
        <taxon>Eupercaria</taxon>
        <taxon>Tetraodontiformes</taxon>
        <taxon>Tetradontoidea</taxon>
        <taxon>Tetraodontidae</taxon>
        <taxon>Takifugu</taxon>
    </lineage>
</organism>
<dbReference type="PROSITE" id="PS50888">
    <property type="entry name" value="BHLH"/>
    <property type="match status" value="1"/>
</dbReference>
<dbReference type="AlphaFoldDB" id="A0A674MGJ2"/>
<dbReference type="GO" id="GO:0046983">
    <property type="term" value="F:protein dimerization activity"/>
    <property type="evidence" value="ECO:0007669"/>
    <property type="project" value="InterPro"/>
</dbReference>
<evidence type="ECO:0000313" key="2">
    <source>
        <dbReference type="Ensembl" id="ENSTRUP00000060268.1"/>
    </source>
</evidence>
<dbReference type="SUPFAM" id="SSF47459">
    <property type="entry name" value="HLH, helix-loop-helix DNA-binding domain"/>
    <property type="match status" value="1"/>
</dbReference>
<dbReference type="GO" id="GO:0000977">
    <property type="term" value="F:RNA polymerase II transcription regulatory region sequence-specific DNA binding"/>
    <property type="evidence" value="ECO:0007669"/>
    <property type="project" value="TreeGrafter"/>
</dbReference>
<dbReference type="OrthoDB" id="10063436at2759"/>
<dbReference type="KEGG" id="tru:105418664"/>
<dbReference type="Gene3D" id="4.10.280.10">
    <property type="entry name" value="Helix-loop-helix DNA-binding domain"/>
    <property type="match status" value="1"/>
</dbReference>
<dbReference type="PANTHER" id="PTHR23349:SF111">
    <property type="entry name" value="BHLH DOMAIN-CONTAINING PROTEIN"/>
    <property type="match status" value="1"/>
</dbReference>
<gene>
    <name evidence="2" type="primary">LOC105418664</name>
</gene>
<reference evidence="2" key="2">
    <citation type="submission" date="2025-08" db="UniProtKB">
        <authorList>
            <consortium name="Ensembl"/>
        </authorList>
    </citation>
    <scope>IDENTIFICATION</scope>
</reference>